<proteinExistence type="predicted"/>
<organism evidence="2 3">
    <name type="scientific">Nostocoides veronense</name>
    <dbReference type="NCBI Taxonomy" id="330836"/>
    <lineage>
        <taxon>Bacteria</taxon>
        <taxon>Bacillati</taxon>
        <taxon>Actinomycetota</taxon>
        <taxon>Actinomycetes</taxon>
        <taxon>Micrococcales</taxon>
        <taxon>Intrasporangiaceae</taxon>
        <taxon>Nostocoides</taxon>
    </lineage>
</organism>
<name>A0ABN2LL22_9MICO</name>
<comment type="caution">
    <text evidence="2">The sequence shown here is derived from an EMBL/GenBank/DDBJ whole genome shotgun (WGS) entry which is preliminary data.</text>
</comment>
<keyword evidence="1" id="KW-0472">Membrane</keyword>
<keyword evidence="3" id="KW-1185">Reference proteome</keyword>
<dbReference type="EMBL" id="BAAAPO010000025">
    <property type="protein sequence ID" value="GAA1792153.1"/>
    <property type="molecule type" value="Genomic_DNA"/>
</dbReference>
<evidence type="ECO:0000313" key="3">
    <source>
        <dbReference type="Proteomes" id="UP001499938"/>
    </source>
</evidence>
<evidence type="ECO:0000313" key="2">
    <source>
        <dbReference type="EMBL" id="GAA1792153.1"/>
    </source>
</evidence>
<keyword evidence="1" id="KW-0812">Transmembrane</keyword>
<reference evidence="2 3" key="1">
    <citation type="journal article" date="2019" name="Int. J. Syst. Evol. Microbiol.">
        <title>The Global Catalogue of Microorganisms (GCM) 10K type strain sequencing project: providing services to taxonomists for standard genome sequencing and annotation.</title>
        <authorList>
            <consortium name="The Broad Institute Genomics Platform"/>
            <consortium name="The Broad Institute Genome Sequencing Center for Infectious Disease"/>
            <person name="Wu L."/>
            <person name="Ma J."/>
        </authorList>
    </citation>
    <scope>NUCLEOTIDE SEQUENCE [LARGE SCALE GENOMIC DNA]</scope>
    <source>
        <strain evidence="2 3">JCM 15592</strain>
    </source>
</reference>
<accession>A0ABN2LL22</accession>
<feature type="transmembrane region" description="Helical" evidence="1">
    <location>
        <begin position="255"/>
        <end position="279"/>
    </location>
</feature>
<feature type="transmembrane region" description="Helical" evidence="1">
    <location>
        <begin position="285"/>
        <end position="306"/>
    </location>
</feature>
<keyword evidence="1" id="KW-1133">Transmembrane helix</keyword>
<sequence>MPDFSEPVTPEPEGVSAFAARVLNQLSLSAWLPATFLTLGLTFLLKFRKIGSLNVARAATELTNKDGIWGLALLAVPTLVVATLLTQAFAFESIQLLEGYWHRRGPAQWLARVLIRWQVKRKNRLDRLAKAAARAAFRESKDRWKVDTPKDVIKALELASRGKDFPEHLDSKVGELEWSDRCRPEALRRVEGLVRARADYPVENRILPTRLGNVLRSAEDGLRNTQGNLGTFVMRCRPLVPISVRAQHDQFRTRLEMYCTLVFVALTLTVASIVILWPLGLEQVAIAPTMFMAVCFTSYHAAIASARGYGVTLGFMDDAYEASQPTKG</sequence>
<feature type="transmembrane region" description="Helical" evidence="1">
    <location>
        <begin position="68"/>
        <end position="89"/>
    </location>
</feature>
<feature type="transmembrane region" description="Helical" evidence="1">
    <location>
        <begin position="28"/>
        <end position="47"/>
    </location>
</feature>
<gene>
    <name evidence="2" type="ORF">GCM10009811_16160</name>
</gene>
<protein>
    <recommendedName>
        <fullName evidence="4">DUF4239 domain-containing protein</fullName>
    </recommendedName>
</protein>
<dbReference type="Proteomes" id="UP001499938">
    <property type="component" value="Unassembled WGS sequence"/>
</dbReference>
<evidence type="ECO:0008006" key="4">
    <source>
        <dbReference type="Google" id="ProtNLM"/>
    </source>
</evidence>
<evidence type="ECO:0000256" key="1">
    <source>
        <dbReference type="SAM" id="Phobius"/>
    </source>
</evidence>